<keyword evidence="1" id="KW-0812">Transmembrane</keyword>
<evidence type="ECO:0000313" key="3">
    <source>
        <dbReference type="Proteomes" id="UP000245202"/>
    </source>
</evidence>
<evidence type="ECO:0000313" key="2">
    <source>
        <dbReference type="EMBL" id="GBG06142.1"/>
    </source>
</evidence>
<accession>A0A2R5EHT7</accession>
<sequence length="132" mass="14902">MNAIMDSLWKATTALALFPIVPFVIVLFGYGAYVRDRKKALRMAMDVSTIFLILCVSGQYSLMFDSTFGFYGILLIMILAAGLLGNAQFRKRGSVDVKRIFRAIWRLSFFAMSFLYVIFMIVLLGKVIFSVA</sequence>
<dbReference type="Pfam" id="PF11877">
    <property type="entry name" value="DUF3397"/>
    <property type="match status" value="1"/>
</dbReference>
<keyword evidence="3" id="KW-1185">Reference proteome</keyword>
<organism evidence="2 3">
    <name type="scientific">Paenibacillus agaridevorans</name>
    <dbReference type="NCBI Taxonomy" id="171404"/>
    <lineage>
        <taxon>Bacteria</taxon>
        <taxon>Bacillati</taxon>
        <taxon>Bacillota</taxon>
        <taxon>Bacilli</taxon>
        <taxon>Bacillales</taxon>
        <taxon>Paenibacillaceae</taxon>
        <taxon>Paenibacillus</taxon>
    </lineage>
</organism>
<comment type="caution">
    <text evidence="2">The sequence shown here is derived from an EMBL/GenBank/DDBJ whole genome shotgun (WGS) entry which is preliminary data.</text>
</comment>
<feature type="transmembrane region" description="Helical" evidence="1">
    <location>
        <begin position="43"/>
        <end position="62"/>
    </location>
</feature>
<dbReference type="EMBL" id="BDQX01000036">
    <property type="protein sequence ID" value="GBG06142.1"/>
    <property type="molecule type" value="Genomic_DNA"/>
</dbReference>
<dbReference type="Proteomes" id="UP000245202">
    <property type="component" value="Unassembled WGS sequence"/>
</dbReference>
<dbReference type="InterPro" id="IPR024515">
    <property type="entry name" value="DUF3397"/>
</dbReference>
<name>A0A2R5EHT7_9BACL</name>
<protein>
    <recommendedName>
        <fullName evidence="4">DUF3397 domain-containing protein</fullName>
    </recommendedName>
</protein>
<evidence type="ECO:0000256" key="1">
    <source>
        <dbReference type="SAM" id="Phobius"/>
    </source>
</evidence>
<feature type="transmembrane region" description="Helical" evidence="1">
    <location>
        <begin position="12"/>
        <end position="31"/>
    </location>
</feature>
<dbReference type="RefSeq" id="WP_258234806.1">
    <property type="nucleotide sequence ID" value="NZ_BDQX01000036.1"/>
</dbReference>
<gene>
    <name evidence="2" type="ORF">PAT3040_00648</name>
</gene>
<feature type="transmembrane region" description="Helical" evidence="1">
    <location>
        <begin position="107"/>
        <end position="129"/>
    </location>
</feature>
<evidence type="ECO:0008006" key="4">
    <source>
        <dbReference type="Google" id="ProtNLM"/>
    </source>
</evidence>
<reference evidence="2 3" key="1">
    <citation type="submission" date="2017-08" db="EMBL/GenBank/DDBJ databases">
        <title>Substantial Increase in Enzyme Production by Combined Drug-Resistance Mutations in Paenibacillus agaridevorans.</title>
        <authorList>
            <person name="Tanaka Y."/>
            <person name="Funane K."/>
            <person name="Hosaka T."/>
            <person name="Shiwa Y."/>
            <person name="Fujita N."/>
            <person name="Miyazaki T."/>
            <person name="Yoshikawa H."/>
            <person name="Murakami K."/>
            <person name="Kasahara K."/>
            <person name="Inaoka T."/>
            <person name="Hiraga Y."/>
            <person name="Ochi K."/>
        </authorList>
    </citation>
    <scope>NUCLEOTIDE SEQUENCE [LARGE SCALE GENOMIC DNA]</scope>
    <source>
        <strain evidence="2 3">T-3040</strain>
    </source>
</reference>
<feature type="transmembrane region" description="Helical" evidence="1">
    <location>
        <begin position="68"/>
        <end position="87"/>
    </location>
</feature>
<proteinExistence type="predicted"/>
<keyword evidence="1" id="KW-1133">Transmembrane helix</keyword>
<dbReference type="AlphaFoldDB" id="A0A2R5EHT7"/>
<keyword evidence="1" id="KW-0472">Membrane</keyword>